<dbReference type="Pfam" id="PF14121">
    <property type="entry name" value="Porin_10"/>
    <property type="match status" value="1"/>
</dbReference>
<protein>
    <submittedName>
        <fullName evidence="1">Porin</fullName>
    </submittedName>
</protein>
<reference evidence="1 2" key="1">
    <citation type="submission" date="2024-09" db="EMBL/GenBank/DDBJ databases">
        <authorList>
            <person name="Sun Q."/>
            <person name="Mori K."/>
        </authorList>
    </citation>
    <scope>NUCLEOTIDE SEQUENCE [LARGE SCALE GENOMIC DNA]</scope>
    <source>
        <strain evidence="1 2">NCAIM B.02481</strain>
    </source>
</reference>
<evidence type="ECO:0000313" key="1">
    <source>
        <dbReference type="EMBL" id="MFC0602920.1"/>
    </source>
</evidence>
<dbReference type="Proteomes" id="UP001589832">
    <property type="component" value="Unassembled WGS sequence"/>
</dbReference>
<dbReference type="EMBL" id="JBHLTQ010000001">
    <property type="protein sequence ID" value="MFC0602920.1"/>
    <property type="molecule type" value="Genomic_DNA"/>
</dbReference>
<organism evidence="1 2">
    <name type="scientific">Winogradskyella pulchriflava</name>
    <dbReference type="NCBI Taxonomy" id="1110688"/>
    <lineage>
        <taxon>Bacteria</taxon>
        <taxon>Pseudomonadati</taxon>
        <taxon>Bacteroidota</taxon>
        <taxon>Flavobacteriia</taxon>
        <taxon>Flavobacteriales</taxon>
        <taxon>Flavobacteriaceae</taxon>
        <taxon>Winogradskyella</taxon>
    </lineage>
</organism>
<dbReference type="InterPro" id="IPR025631">
    <property type="entry name" value="Porin_10"/>
</dbReference>
<keyword evidence="2" id="KW-1185">Reference proteome</keyword>
<proteinExistence type="predicted"/>
<evidence type="ECO:0000313" key="2">
    <source>
        <dbReference type="Proteomes" id="UP001589832"/>
    </source>
</evidence>
<comment type="caution">
    <text evidence="1">The sequence shown here is derived from an EMBL/GenBank/DDBJ whole genome shotgun (WGS) entry which is preliminary data.</text>
</comment>
<sequence>MHIKYFITLCFFLIISEISSQVKLNNANVRNTGKTFDGDSSFTKRSNGYDKLASIDMYLQFNNEKDTISVDTTLSIKKEYKFNYLQKDNFGLMPFANIGQTYNSLSFDVIKNETNPLFGARARHFNYIESDDIKYYEVPTPWTRLTYKTAFEQGQMLDAFFAINLSKQINFSIAYKGLRSLGNYQNALTSSGNFRFTSNYKTKNERYKAKGHIVMQDLLNQENGGILDEDIENFVSGEEDFIDRSVFDMSFENGESILIGKRFFFNHSYDLIKKKDSLNKNRLAIINEISFEDKYYQYWQSSPSNSYFGDSFTNDINDKVTLEDFKSSLGIEYYNNILGNLKFELSYTDINYGYNSLVIFPDETVPNRIKSNFISADAAYSKTINSITLNSKAGLNLSDEFVGSFIDTDLSLRLNKDIQLSGGLIINSRLPNYNFLLYQSDYINYNWYNFEDFRNINIQQLKFKINSDKYINATIDISNIENYTYFNLDERNAENIKIIKPEQYNNSLQYLRLKVQKEFRLGHFALDNTIMYQNVVSDIDVLNVPAIITRNTLYYSNQVFKKAMKLQTGVTLNYFTKYNMNGYDPLLAEFYTQNETELGGFPRLDFFINAKIRQTRIFFKAEHFNSSFTGYDYFSAPNHPYRDFTIRFGLVWDFFL</sequence>
<dbReference type="RefSeq" id="WP_386057823.1">
    <property type="nucleotide sequence ID" value="NZ_JBHLTQ010000001.1"/>
</dbReference>
<name>A0ABV6Q3R8_9FLAO</name>
<accession>A0ABV6Q3R8</accession>
<gene>
    <name evidence="1" type="ORF">ACFFGA_00005</name>
</gene>